<sequence>MNTEIDNYTKDLWQNAVDIFDGLEKIKMTLVNIKISVAKMNNSEEARVMNAIASYIESSIDSIEEKTEYIRNISKEIGIINKSSQEK</sequence>
<reference evidence="2 4" key="2">
    <citation type="submission" date="2017-03" db="EMBL/GenBank/DDBJ databases">
        <title>Complete sequence of Clostridium formicaceticum DSM 92.</title>
        <authorList>
            <person name="Poehlein A."/>
            <person name="Karl M."/>
            <person name="Bengelsdorf F.R."/>
            <person name="Duerre P."/>
            <person name="Daniel R."/>
        </authorList>
    </citation>
    <scope>NUCLEOTIDE SEQUENCE [LARGE SCALE GENOMIC DNA]</scope>
    <source>
        <strain evidence="2 4">DSM 92</strain>
    </source>
</reference>
<evidence type="ECO:0000313" key="4">
    <source>
        <dbReference type="Proteomes" id="UP000192478"/>
    </source>
</evidence>
<proteinExistence type="predicted"/>
<dbReference type="Proteomes" id="UP000177894">
    <property type="component" value="Chromosome"/>
</dbReference>
<reference evidence="1 3" key="1">
    <citation type="submission" date="2016-10" db="EMBL/GenBank/DDBJ databases">
        <title>Complete Genome Sequence of Acetogen Clostridium formicoaceticum ATCC 27076.</title>
        <authorList>
            <person name="Bao T."/>
            <person name="Cheng C."/>
            <person name="Zhao J."/>
            <person name="Yang S.-T."/>
            <person name="Wang J."/>
            <person name="Wang M."/>
        </authorList>
    </citation>
    <scope>NUCLEOTIDE SEQUENCE [LARGE SCALE GENOMIC DNA]</scope>
    <source>
        <strain evidence="1 3">ATCC 27076</strain>
    </source>
</reference>
<dbReference type="EMBL" id="CP017603">
    <property type="protein sequence ID" value="AOY77392.1"/>
    <property type="molecule type" value="Genomic_DNA"/>
</dbReference>
<dbReference type="Proteomes" id="UP000192478">
    <property type="component" value="Chromosome"/>
</dbReference>
<evidence type="ECO:0000313" key="3">
    <source>
        <dbReference type="Proteomes" id="UP000177894"/>
    </source>
</evidence>
<dbReference type="KEGG" id="cfm:BJL90_16960"/>
<dbReference type="EMBL" id="CP020559">
    <property type="protein sequence ID" value="ARE87943.1"/>
    <property type="molecule type" value="Genomic_DNA"/>
</dbReference>
<gene>
    <name evidence="1" type="ORF">BJL90_16960</name>
    <name evidence="2" type="ORF">CLFO_23430</name>
</gene>
<accession>A0AAC9WGH2</accession>
<keyword evidence="3" id="KW-1185">Reference proteome</keyword>
<name>A0AAC9WGH2_9CLOT</name>
<dbReference type="RefSeq" id="WP_070970771.1">
    <property type="nucleotide sequence ID" value="NZ_CP017603.1"/>
</dbReference>
<evidence type="ECO:0000313" key="2">
    <source>
        <dbReference type="EMBL" id="ARE87943.1"/>
    </source>
</evidence>
<protein>
    <submittedName>
        <fullName evidence="2">Uncharacterized protein</fullName>
    </submittedName>
</protein>
<dbReference type="AlphaFoldDB" id="A0AAC9WGH2"/>
<evidence type="ECO:0000313" key="1">
    <source>
        <dbReference type="EMBL" id="AOY77392.1"/>
    </source>
</evidence>
<organism evidence="2 4">
    <name type="scientific">Clostridium formicaceticum</name>
    <dbReference type="NCBI Taxonomy" id="1497"/>
    <lineage>
        <taxon>Bacteria</taxon>
        <taxon>Bacillati</taxon>
        <taxon>Bacillota</taxon>
        <taxon>Clostridia</taxon>
        <taxon>Eubacteriales</taxon>
        <taxon>Clostridiaceae</taxon>
        <taxon>Clostridium</taxon>
    </lineage>
</organism>